<dbReference type="PANTHER" id="PTHR34154:SF3">
    <property type="entry name" value="ALKALI-SENSITIVE LINKAGE PROTEIN 1"/>
    <property type="match status" value="1"/>
</dbReference>
<evidence type="ECO:0000256" key="3">
    <source>
        <dbReference type="SAM" id="SignalP"/>
    </source>
</evidence>
<feature type="chain" id="PRO_5046201029" evidence="3">
    <location>
        <begin position="20"/>
        <end position="711"/>
    </location>
</feature>
<dbReference type="EMBL" id="JBHMFC010000014">
    <property type="protein sequence ID" value="MFB9056110.1"/>
    <property type="molecule type" value="Genomic_DNA"/>
</dbReference>
<evidence type="ECO:0000256" key="1">
    <source>
        <dbReference type="ARBA" id="ARBA00022729"/>
    </source>
</evidence>
<feature type="domain" description="Secretion system C-terminal sorting" evidence="5">
    <location>
        <begin position="645"/>
        <end position="710"/>
    </location>
</feature>
<dbReference type="InterPro" id="IPR026444">
    <property type="entry name" value="Secre_tail"/>
</dbReference>
<keyword evidence="6" id="KW-0378">Hydrolase</keyword>
<dbReference type="Proteomes" id="UP001589585">
    <property type="component" value="Unassembled WGS sequence"/>
</dbReference>
<dbReference type="GO" id="GO:0016787">
    <property type="term" value="F:hydrolase activity"/>
    <property type="evidence" value="ECO:0007669"/>
    <property type="project" value="UniProtKB-KW"/>
</dbReference>
<evidence type="ECO:0000313" key="6">
    <source>
        <dbReference type="EMBL" id="MFB9056110.1"/>
    </source>
</evidence>
<evidence type="ECO:0000313" key="7">
    <source>
        <dbReference type="Proteomes" id="UP001589585"/>
    </source>
</evidence>
<keyword evidence="1 3" id="KW-0732">Signal</keyword>
<gene>
    <name evidence="6" type="ORF">ACFFU9_05075</name>
</gene>
<dbReference type="NCBIfam" id="TIGR04183">
    <property type="entry name" value="Por_Secre_tail"/>
    <property type="match status" value="1"/>
</dbReference>
<dbReference type="InterPro" id="IPR017853">
    <property type="entry name" value="GH"/>
</dbReference>
<keyword evidence="7" id="KW-1185">Reference proteome</keyword>
<dbReference type="Gene3D" id="2.60.20.10">
    <property type="entry name" value="Crystallins"/>
    <property type="match status" value="1"/>
</dbReference>
<organism evidence="6 7">
    <name type="scientific">Mariniflexile ostreae</name>
    <dbReference type="NCBI Taxonomy" id="1520892"/>
    <lineage>
        <taxon>Bacteria</taxon>
        <taxon>Pseudomonadati</taxon>
        <taxon>Bacteroidota</taxon>
        <taxon>Flavobacteriia</taxon>
        <taxon>Flavobacteriales</taxon>
        <taxon>Flavobacteriaceae</taxon>
        <taxon>Mariniflexile</taxon>
    </lineage>
</organism>
<accession>A0ABV5F9I1</accession>
<keyword evidence="2" id="KW-0175">Coiled coil</keyword>
<proteinExistence type="predicted"/>
<reference evidence="6 7" key="1">
    <citation type="submission" date="2024-09" db="EMBL/GenBank/DDBJ databases">
        <authorList>
            <person name="Sun Q."/>
            <person name="Mori K."/>
        </authorList>
    </citation>
    <scope>NUCLEOTIDE SEQUENCE [LARGE SCALE GENOMIC DNA]</scope>
    <source>
        <strain evidence="6 7">CECT 8622</strain>
    </source>
</reference>
<evidence type="ECO:0000259" key="4">
    <source>
        <dbReference type="Pfam" id="PF11790"/>
    </source>
</evidence>
<comment type="caution">
    <text evidence="6">The sequence shown here is derived from an EMBL/GenBank/DDBJ whole genome shotgun (WGS) entry which is preliminary data.</text>
</comment>
<dbReference type="InterPro" id="IPR053183">
    <property type="entry name" value="ASL1"/>
</dbReference>
<dbReference type="PANTHER" id="PTHR34154">
    <property type="entry name" value="ALKALI-SENSITIVE LINKAGE PROTEIN 1"/>
    <property type="match status" value="1"/>
</dbReference>
<sequence>MKKIQFVLTAILFSFCGFAQTTPCGTVINNTFDADGTLPNGWTEYNTSGRVTVKDGKLKFDHNATMPSAYCAFTPTSSNSAFSFDVSASRNSVNCQIHLISSMGKYLSSIAVGIDTATIKYATTMEGGVPSGFVDGLPVKNFPTNTIFTLSTQVDFTTNKVNFYNNGELVFANASFLEDAKDIAKIDIQLMYMYANNGQFYFDNISLLNGDENRLLLTGNVALAENKISTVTIGNKYEQYSQTSVDAFEQVINDTNAVLDNCEATSAEVDNAILNLQDAQEDFKTAQVNDPVLKLYSGYNFSGEEHEMYCGFYNGTLAEYDDWAVSFTLEKGYMVTFAENINGTGVSKVYVASNANLSINLPENLQQKASFIRVSPWNDIHKKGIGAKGTDVVASLNNSWYYNWGTSGEAVGNAEFVPNQWGSGSIEKAISLGERMDITHYMAFNEPDNSDQSNMTVDKAIEKYSDLLASGLRLGSPAVTDGSKGAAWRDEFMTKAEAAGLRVDYIVVHYYKKTSAQGFYNWLKAIHDKWQRPIWIKEFNYGATWTDQPASNEAARDGLQAYMNMLDVTSFIERYAVFTWQPDKPVYSLMAVRNPITLSSSGIMYHDHQSPIAYTQEVYEQGPSLSVNLNSKSDGVSVIPSLIKNGVLNVDYSEVIEKNDVKLNIYNFTGQLVKNVIGSQSQINVSSLSSGIYIVKIELGARSFVQKIIIE</sequence>
<dbReference type="Pfam" id="PF18962">
    <property type="entry name" value="Por_Secre_tail"/>
    <property type="match status" value="1"/>
</dbReference>
<dbReference type="Gene3D" id="1.20.1270.90">
    <property type="entry name" value="AF1782-like"/>
    <property type="match status" value="1"/>
</dbReference>
<name>A0ABV5F9I1_9FLAO</name>
<dbReference type="InterPro" id="IPR024655">
    <property type="entry name" value="Asl1_glyco_hydro_catalytic"/>
</dbReference>
<evidence type="ECO:0000256" key="2">
    <source>
        <dbReference type="SAM" id="Coils"/>
    </source>
</evidence>
<protein>
    <submittedName>
        <fullName evidence="6">Glycosyl hydrolase</fullName>
    </submittedName>
</protein>
<dbReference type="RefSeq" id="WP_379860303.1">
    <property type="nucleotide sequence ID" value="NZ_JBHMFC010000014.1"/>
</dbReference>
<feature type="coiled-coil region" evidence="2">
    <location>
        <begin position="262"/>
        <end position="289"/>
    </location>
</feature>
<feature type="signal peptide" evidence="3">
    <location>
        <begin position="1"/>
        <end position="19"/>
    </location>
</feature>
<dbReference type="Gene3D" id="3.20.20.80">
    <property type="entry name" value="Glycosidases"/>
    <property type="match status" value="1"/>
</dbReference>
<dbReference type="Pfam" id="PF11790">
    <property type="entry name" value="Glyco_hydro_cc"/>
    <property type="match status" value="1"/>
</dbReference>
<dbReference type="SUPFAM" id="SSF51445">
    <property type="entry name" value="(Trans)glycosidases"/>
    <property type="match status" value="1"/>
</dbReference>
<evidence type="ECO:0000259" key="5">
    <source>
        <dbReference type="Pfam" id="PF18962"/>
    </source>
</evidence>
<feature type="domain" description="Asl1-like glycosyl hydrolase catalytic" evidence="4">
    <location>
        <begin position="395"/>
        <end position="581"/>
    </location>
</feature>